<sequence>MVVASGTGSGKTECFYLPILADILREAVHWPSTNGPAGPGEWNARRKQWQHGRRHEARPAGMRAIVMYPMNALVNDQLRRLRTTLDSSESLAWQQNELRGNLIHFGRYTSQTELPGHPEEDRGRRRWKEYAGKIATGWESVGEDLRSSGGWPRPDGAEMLSRWDMQAAPPDILVTNYSMLEYMLVRPIEADIFEKTREWLAMSPDHDAVGEFRRRLDQ</sequence>
<feature type="domain" description="DEAD/DEAH-box helicase" evidence="1">
    <location>
        <begin position="1"/>
        <end position="87"/>
    </location>
</feature>
<protein>
    <recommendedName>
        <fullName evidence="1">DEAD/DEAH-box helicase domain-containing protein</fullName>
    </recommendedName>
</protein>
<organism evidence="2">
    <name type="scientific">uncultured Rubrobacteraceae bacterium</name>
    <dbReference type="NCBI Taxonomy" id="349277"/>
    <lineage>
        <taxon>Bacteria</taxon>
        <taxon>Bacillati</taxon>
        <taxon>Actinomycetota</taxon>
        <taxon>Rubrobacteria</taxon>
        <taxon>Rubrobacterales</taxon>
        <taxon>Rubrobacteraceae</taxon>
        <taxon>environmental samples</taxon>
    </lineage>
</organism>
<evidence type="ECO:0000313" key="2">
    <source>
        <dbReference type="EMBL" id="CAA9439497.1"/>
    </source>
</evidence>
<dbReference type="Gene3D" id="3.40.50.300">
    <property type="entry name" value="P-loop containing nucleotide triphosphate hydrolases"/>
    <property type="match status" value="1"/>
</dbReference>
<reference evidence="2" key="1">
    <citation type="submission" date="2020-02" db="EMBL/GenBank/DDBJ databases">
        <authorList>
            <person name="Meier V. D."/>
        </authorList>
    </citation>
    <scope>NUCLEOTIDE SEQUENCE</scope>
    <source>
        <strain evidence="2">AVDCRST_MAG03</strain>
    </source>
</reference>
<dbReference type="InterPro" id="IPR011545">
    <property type="entry name" value="DEAD/DEAH_box_helicase_dom"/>
</dbReference>
<dbReference type="InterPro" id="IPR027417">
    <property type="entry name" value="P-loop_NTPase"/>
</dbReference>
<dbReference type="GO" id="GO:0006289">
    <property type="term" value="P:nucleotide-excision repair"/>
    <property type="evidence" value="ECO:0007669"/>
    <property type="project" value="TreeGrafter"/>
</dbReference>
<dbReference type="EMBL" id="CADCUT010000226">
    <property type="protein sequence ID" value="CAA9439497.1"/>
    <property type="molecule type" value="Genomic_DNA"/>
</dbReference>
<dbReference type="GO" id="GO:0036297">
    <property type="term" value="P:interstrand cross-link repair"/>
    <property type="evidence" value="ECO:0007669"/>
    <property type="project" value="TreeGrafter"/>
</dbReference>
<dbReference type="AlphaFoldDB" id="A0A6J4QJU4"/>
<dbReference type="Pfam" id="PF00270">
    <property type="entry name" value="DEAD"/>
    <property type="match status" value="1"/>
</dbReference>
<dbReference type="GO" id="GO:0003676">
    <property type="term" value="F:nucleic acid binding"/>
    <property type="evidence" value="ECO:0007669"/>
    <property type="project" value="InterPro"/>
</dbReference>
<proteinExistence type="predicted"/>
<dbReference type="SUPFAM" id="SSF52540">
    <property type="entry name" value="P-loop containing nucleoside triphosphate hydrolases"/>
    <property type="match status" value="1"/>
</dbReference>
<dbReference type="GO" id="GO:0043138">
    <property type="term" value="F:3'-5' DNA helicase activity"/>
    <property type="evidence" value="ECO:0007669"/>
    <property type="project" value="TreeGrafter"/>
</dbReference>
<name>A0A6J4QJU4_9ACTN</name>
<accession>A0A6J4QJU4</accession>
<dbReference type="PANTHER" id="PTHR47957">
    <property type="entry name" value="ATP-DEPENDENT HELICASE HRQ1"/>
    <property type="match status" value="1"/>
</dbReference>
<evidence type="ECO:0000259" key="1">
    <source>
        <dbReference type="Pfam" id="PF00270"/>
    </source>
</evidence>
<dbReference type="GO" id="GO:0005524">
    <property type="term" value="F:ATP binding"/>
    <property type="evidence" value="ECO:0007669"/>
    <property type="project" value="InterPro"/>
</dbReference>
<gene>
    <name evidence="2" type="ORF">AVDCRST_MAG03-3873</name>
</gene>
<dbReference type="PANTHER" id="PTHR47957:SF3">
    <property type="entry name" value="ATP-DEPENDENT HELICASE HRQ1"/>
    <property type="match status" value="1"/>
</dbReference>